<proteinExistence type="predicted"/>
<dbReference type="KEGG" id="btab:109041298"/>
<accession>A0A9P0EYD1</accession>
<protein>
    <submittedName>
        <fullName evidence="3">Uncharacterized protein</fullName>
    </submittedName>
</protein>
<dbReference type="PANTHER" id="PTHR24373:SF275">
    <property type="entry name" value="TIR DOMAIN-CONTAINING PROTEIN"/>
    <property type="match status" value="1"/>
</dbReference>
<evidence type="ECO:0000256" key="1">
    <source>
        <dbReference type="ARBA" id="ARBA00022729"/>
    </source>
</evidence>
<name>A0A9P0EYD1_BEMTA</name>
<dbReference type="PANTHER" id="PTHR24373">
    <property type="entry name" value="SLIT RELATED LEUCINE-RICH REPEAT NEURONAL PROTEIN"/>
    <property type="match status" value="1"/>
</dbReference>
<gene>
    <name evidence="3" type="ORF">BEMITA_LOCUS683</name>
</gene>
<keyword evidence="1 2" id="KW-0732">Signal</keyword>
<evidence type="ECO:0000313" key="3">
    <source>
        <dbReference type="EMBL" id="CAH0380988.1"/>
    </source>
</evidence>
<dbReference type="InterPro" id="IPR050328">
    <property type="entry name" value="Dev_Immune_Receptor"/>
</dbReference>
<dbReference type="InterPro" id="IPR032675">
    <property type="entry name" value="LRR_dom_sf"/>
</dbReference>
<reference evidence="3" key="1">
    <citation type="submission" date="2021-12" db="EMBL/GenBank/DDBJ databases">
        <authorList>
            <person name="King R."/>
        </authorList>
    </citation>
    <scope>NUCLEOTIDE SEQUENCE</scope>
</reference>
<keyword evidence="4" id="KW-1185">Reference proteome</keyword>
<dbReference type="AlphaFoldDB" id="A0A9P0EYD1"/>
<dbReference type="Gene3D" id="3.80.10.10">
    <property type="entry name" value="Ribonuclease Inhibitor"/>
    <property type="match status" value="1"/>
</dbReference>
<evidence type="ECO:0000256" key="2">
    <source>
        <dbReference type="SAM" id="SignalP"/>
    </source>
</evidence>
<dbReference type="EMBL" id="OU963862">
    <property type="protein sequence ID" value="CAH0380988.1"/>
    <property type="molecule type" value="Genomic_DNA"/>
</dbReference>
<feature type="signal peptide" evidence="2">
    <location>
        <begin position="1"/>
        <end position="24"/>
    </location>
</feature>
<dbReference type="SUPFAM" id="SSF52058">
    <property type="entry name" value="L domain-like"/>
    <property type="match status" value="1"/>
</dbReference>
<evidence type="ECO:0000313" key="4">
    <source>
        <dbReference type="Proteomes" id="UP001152759"/>
    </source>
</evidence>
<dbReference type="Proteomes" id="UP001152759">
    <property type="component" value="Chromosome 1"/>
</dbReference>
<sequence>MSASIRFVCVALCLVSVHISGINSERSLCDVCACSPNSDEPIRISCDCQKSKMLFFKEEDEQTLMQTEELRISACNFLSLPANGFVRATKLRHLRLDSLNYFHFFRGVFPYLETLHVDRVANFIFAELSLSTGKQLERITLRHTNLKELPPLALHEARGLKNFDIHGCNITTVAPGALFNANNTNSPLGLRITDSVISHITEDGINILGEELVVRNSTIGILGPRSVTAAVRNFAVATSTFTDVYADSLHVKAAVINISGNAFAALPPPFLSDLHITDAEPASAEDMFPDEDQKVKIEFGNNYLDDIDLSAFFLKLRYREVNFQKNRIDCDCAPARTAVFKLPTLFPGLSPMANRTAYEYIIEHNYCAQQNVSLGEYGRQFLGGAVCSDRALNDAPTELNEITDEPIPQKNLLAAGAAVSHSLCLWFIVAVPLLRLT</sequence>
<organism evidence="3 4">
    <name type="scientific">Bemisia tabaci</name>
    <name type="common">Sweetpotato whitefly</name>
    <name type="synonym">Aleurodes tabaci</name>
    <dbReference type="NCBI Taxonomy" id="7038"/>
    <lineage>
        <taxon>Eukaryota</taxon>
        <taxon>Metazoa</taxon>
        <taxon>Ecdysozoa</taxon>
        <taxon>Arthropoda</taxon>
        <taxon>Hexapoda</taxon>
        <taxon>Insecta</taxon>
        <taxon>Pterygota</taxon>
        <taxon>Neoptera</taxon>
        <taxon>Paraneoptera</taxon>
        <taxon>Hemiptera</taxon>
        <taxon>Sternorrhyncha</taxon>
        <taxon>Aleyrodoidea</taxon>
        <taxon>Aleyrodidae</taxon>
        <taxon>Aleyrodinae</taxon>
        <taxon>Bemisia</taxon>
    </lineage>
</organism>
<feature type="chain" id="PRO_5040476796" evidence="2">
    <location>
        <begin position="25"/>
        <end position="437"/>
    </location>
</feature>